<dbReference type="Proteomes" id="UP000093391">
    <property type="component" value="Chromosome"/>
</dbReference>
<gene>
    <name evidence="1" type="ORF">BFG52_06270</name>
</gene>
<sequence length="105" mass="12354">MTQSNRLNFIRPSKNLEQTRFEGTYLNRDLKLDHHQIKITAHQAQQQFDLIYQIVLMHLSPIAQYQANQILHPLRQQEVDNFAQSIVAFYQDKDSYSLSLLHGSN</sequence>
<name>A0A1B2LYZ0_9GAMM</name>
<dbReference type="KEGG" id="ala:BFG52_06270"/>
<reference evidence="1 2" key="1">
    <citation type="submission" date="2016-08" db="EMBL/GenBank/DDBJ databases">
        <authorList>
            <person name="Seilhamer J.J."/>
        </authorList>
    </citation>
    <scope>NUCLEOTIDE SEQUENCE [LARGE SCALE GENOMIC DNA]</scope>
    <source>
        <strain evidence="1 2">BRTC-1</strain>
    </source>
</reference>
<evidence type="ECO:0000313" key="1">
    <source>
        <dbReference type="EMBL" id="AOA57993.1"/>
    </source>
</evidence>
<protein>
    <submittedName>
        <fullName evidence="1">Uncharacterized protein</fullName>
    </submittedName>
</protein>
<proteinExistence type="predicted"/>
<keyword evidence="2" id="KW-1185">Reference proteome</keyword>
<accession>A0A1B2LYZ0</accession>
<evidence type="ECO:0000313" key="2">
    <source>
        <dbReference type="Proteomes" id="UP000093391"/>
    </source>
</evidence>
<dbReference type="EMBL" id="CP016895">
    <property type="protein sequence ID" value="AOA57993.1"/>
    <property type="molecule type" value="Genomic_DNA"/>
</dbReference>
<dbReference type="AlphaFoldDB" id="A0A1B2LYZ0"/>
<organism evidence="1 2">
    <name type="scientific">Acinetobacter larvae</name>
    <dbReference type="NCBI Taxonomy" id="1789224"/>
    <lineage>
        <taxon>Bacteria</taxon>
        <taxon>Pseudomonadati</taxon>
        <taxon>Pseudomonadota</taxon>
        <taxon>Gammaproteobacteria</taxon>
        <taxon>Moraxellales</taxon>
        <taxon>Moraxellaceae</taxon>
        <taxon>Acinetobacter</taxon>
    </lineage>
</organism>